<reference evidence="7 8" key="1">
    <citation type="submission" date="2023-03" db="EMBL/GenBank/DDBJ databases">
        <title>Paludisphaera mucosa sp. nov. a novel planctomycete from northern fen.</title>
        <authorList>
            <person name="Ivanova A."/>
        </authorList>
    </citation>
    <scope>NUCLEOTIDE SEQUENCE [LARGE SCALE GENOMIC DNA]</scope>
    <source>
        <strain evidence="7 8">Pla2</strain>
    </source>
</reference>
<evidence type="ECO:0000256" key="1">
    <source>
        <dbReference type="ARBA" id="ARBA00008779"/>
    </source>
</evidence>
<dbReference type="Proteomes" id="UP001216907">
    <property type="component" value="Unassembled WGS sequence"/>
</dbReference>
<dbReference type="InterPro" id="IPR024607">
    <property type="entry name" value="Sulfatase_CS"/>
</dbReference>
<keyword evidence="5" id="KW-0732">Signal</keyword>
<evidence type="ECO:0000256" key="3">
    <source>
        <dbReference type="ARBA" id="ARBA00022801"/>
    </source>
</evidence>
<feature type="chain" id="PRO_5045328885" evidence="5">
    <location>
        <begin position="30"/>
        <end position="475"/>
    </location>
</feature>
<dbReference type="PROSITE" id="PS00523">
    <property type="entry name" value="SULFATASE_1"/>
    <property type="match status" value="1"/>
</dbReference>
<feature type="domain" description="Sulfatase N-terminal" evidence="6">
    <location>
        <begin position="32"/>
        <end position="344"/>
    </location>
</feature>
<dbReference type="CDD" id="cd16146">
    <property type="entry name" value="ARS_like"/>
    <property type="match status" value="1"/>
</dbReference>
<dbReference type="PANTHER" id="PTHR42693:SF53">
    <property type="entry name" value="ENDO-4-O-SULFATASE"/>
    <property type="match status" value="1"/>
</dbReference>
<protein>
    <submittedName>
        <fullName evidence="7">Arylsulfatase</fullName>
    </submittedName>
</protein>
<dbReference type="EMBL" id="JARRAG010000001">
    <property type="protein sequence ID" value="MDG3002873.1"/>
    <property type="molecule type" value="Genomic_DNA"/>
</dbReference>
<name>A0ABT6F5L6_9BACT</name>
<organism evidence="7 8">
    <name type="scientific">Paludisphaera mucosa</name>
    <dbReference type="NCBI Taxonomy" id="3030827"/>
    <lineage>
        <taxon>Bacteria</taxon>
        <taxon>Pseudomonadati</taxon>
        <taxon>Planctomycetota</taxon>
        <taxon>Planctomycetia</taxon>
        <taxon>Isosphaerales</taxon>
        <taxon>Isosphaeraceae</taxon>
        <taxon>Paludisphaera</taxon>
    </lineage>
</organism>
<dbReference type="Gene3D" id="3.40.720.10">
    <property type="entry name" value="Alkaline Phosphatase, subunit A"/>
    <property type="match status" value="1"/>
</dbReference>
<evidence type="ECO:0000256" key="2">
    <source>
        <dbReference type="ARBA" id="ARBA00022723"/>
    </source>
</evidence>
<dbReference type="RefSeq" id="WP_277859233.1">
    <property type="nucleotide sequence ID" value="NZ_JARRAG010000001.1"/>
</dbReference>
<dbReference type="InterPro" id="IPR000917">
    <property type="entry name" value="Sulfatase_N"/>
</dbReference>
<dbReference type="PANTHER" id="PTHR42693">
    <property type="entry name" value="ARYLSULFATASE FAMILY MEMBER"/>
    <property type="match status" value="1"/>
</dbReference>
<gene>
    <name evidence="7" type="ORF">PZE19_03765</name>
</gene>
<evidence type="ECO:0000256" key="5">
    <source>
        <dbReference type="SAM" id="SignalP"/>
    </source>
</evidence>
<dbReference type="Pfam" id="PF00884">
    <property type="entry name" value="Sulfatase"/>
    <property type="match status" value="1"/>
</dbReference>
<dbReference type="SUPFAM" id="SSF53649">
    <property type="entry name" value="Alkaline phosphatase-like"/>
    <property type="match status" value="1"/>
</dbReference>
<evidence type="ECO:0000313" key="7">
    <source>
        <dbReference type="EMBL" id="MDG3002873.1"/>
    </source>
</evidence>
<dbReference type="Gene3D" id="3.30.1120.10">
    <property type="match status" value="1"/>
</dbReference>
<keyword evidence="3" id="KW-0378">Hydrolase</keyword>
<evidence type="ECO:0000259" key="6">
    <source>
        <dbReference type="Pfam" id="PF00884"/>
    </source>
</evidence>
<keyword evidence="2" id="KW-0479">Metal-binding</keyword>
<keyword evidence="8" id="KW-1185">Reference proteome</keyword>
<comment type="caution">
    <text evidence="7">The sequence shown here is derived from an EMBL/GenBank/DDBJ whole genome shotgun (WGS) entry which is preliminary data.</text>
</comment>
<accession>A0ABT6F5L6</accession>
<proteinExistence type="inferred from homology"/>
<dbReference type="InterPro" id="IPR050738">
    <property type="entry name" value="Sulfatase"/>
</dbReference>
<keyword evidence="4" id="KW-0106">Calcium</keyword>
<sequence length="475" mass="52143">MIPRILPSIAWAAAGLAAIAGLTPRPATAARPNIVIVMPDDVGYGDFSFHGSPIVRTPNIDAFARESLRFTGFHVSPTCAPTRAALLTGRHEFKSGVTHTIDERERLSLKATTFAQVLKANGYATGIFGKWHLGDQAAYQPERRGFDETFVHGAGGIGQTFPGSCGDVPGNMYLDPTIRHNGVFEKTRGFCTDVFFNQALGWIDAKRKADAPFFALITPNAAHTPLQCPEDYAKRHAGQVSEDAAKFYGMIENIDDDFGRVTAALKSWGIENDTLVVFLTDNGGTIGVPIFNAGMRGQKVGPYEGGTRVPSFWRWPAAIQGGRDVPALTAHVDVFPTLVEILGVATSDEVRRQVEGRSLAPFFRDQPVAWPRRTLVTHVGRWPRGQVEAYKFKGVSIRDDRYSLVENAELFDLQADPGQKTNVNAAHPDVAARLRGEYEAWWTSILPCLENEDAVGPKINPYKEWYWKQFGGGPS</sequence>
<evidence type="ECO:0000256" key="4">
    <source>
        <dbReference type="ARBA" id="ARBA00022837"/>
    </source>
</evidence>
<feature type="signal peptide" evidence="5">
    <location>
        <begin position="1"/>
        <end position="29"/>
    </location>
</feature>
<dbReference type="InterPro" id="IPR017850">
    <property type="entry name" value="Alkaline_phosphatase_core_sf"/>
</dbReference>
<evidence type="ECO:0000313" key="8">
    <source>
        <dbReference type="Proteomes" id="UP001216907"/>
    </source>
</evidence>
<comment type="similarity">
    <text evidence="1">Belongs to the sulfatase family.</text>
</comment>